<evidence type="ECO:0000313" key="2">
    <source>
        <dbReference type="EMBL" id="AUJ28857.1"/>
    </source>
</evidence>
<evidence type="ECO:0000313" key="3">
    <source>
        <dbReference type="Proteomes" id="UP000314960"/>
    </source>
</evidence>
<dbReference type="Proteomes" id="UP000314960">
    <property type="component" value="Chromosome"/>
</dbReference>
<dbReference type="EMBL" id="CP018176">
    <property type="protein sequence ID" value="AUJ28857.1"/>
    <property type="molecule type" value="Genomic_DNA"/>
</dbReference>
<organism evidence="2 3">
    <name type="scientific">Liquorilactobacillus hordei</name>
    <dbReference type="NCBI Taxonomy" id="468911"/>
    <lineage>
        <taxon>Bacteria</taxon>
        <taxon>Bacillati</taxon>
        <taxon>Bacillota</taxon>
        <taxon>Bacilli</taxon>
        <taxon>Lactobacillales</taxon>
        <taxon>Lactobacillaceae</taxon>
        <taxon>Liquorilactobacillus</taxon>
    </lineage>
</organism>
<keyword evidence="1" id="KW-0472">Membrane</keyword>
<sequence length="202" mass="22863">MIDVSATAILILGLLYLEFQQQHKLAIKSKSSKIKIVLAIVAAILIVTLFWSTNIISNIRLVILAVLIASIGLYNQGLGKDKVVTYGSIMHASAYSRYDRVITEAIKQGVMVTFWSQKGGSYSLIFDQPISTIRKFLKLNLPQNVELVTSEEFNRLEEISSQNDHERQTALLKAIRTRPQRNRLPWQKGQDKSVSYQKISKK</sequence>
<feature type="transmembrane region" description="Helical" evidence="1">
    <location>
        <begin position="57"/>
        <end position="74"/>
    </location>
</feature>
<keyword evidence="1" id="KW-1133">Transmembrane helix</keyword>
<feature type="transmembrane region" description="Helical" evidence="1">
    <location>
        <begin position="34"/>
        <end position="51"/>
    </location>
</feature>
<evidence type="ECO:0008006" key="4">
    <source>
        <dbReference type="Google" id="ProtNLM"/>
    </source>
</evidence>
<dbReference type="KEGG" id="lhw:BSQ49_00680"/>
<dbReference type="RefSeq" id="WP_141052576.1">
    <property type="nucleotide sequence ID" value="NZ_CP018176.1"/>
</dbReference>
<accession>A0A3S6QRK4</accession>
<keyword evidence="1" id="KW-0812">Transmembrane</keyword>
<evidence type="ECO:0000256" key="1">
    <source>
        <dbReference type="SAM" id="Phobius"/>
    </source>
</evidence>
<name>A0A3S6QRK4_9LACO</name>
<proteinExistence type="predicted"/>
<gene>
    <name evidence="2" type="ORF">BSQ49_00680</name>
</gene>
<reference evidence="2 3" key="1">
    <citation type="submission" date="2016-11" db="EMBL/GenBank/DDBJ databases">
        <title>Interaction between Lactobacillus species and yeast in water kefir.</title>
        <authorList>
            <person name="Behr J."/>
            <person name="Xu D."/>
            <person name="Vogel R.F."/>
        </authorList>
    </citation>
    <scope>NUCLEOTIDE SEQUENCE [LARGE SCALE GENOMIC DNA]</scope>
    <source>
        <strain evidence="2 3">TMW 1.1822</strain>
    </source>
</reference>
<dbReference type="AlphaFoldDB" id="A0A3S6QRK4"/>
<protein>
    <recommendedName>
        <fullName evidence="4">DUF5673 domain-containing protein</fullName>
    </recommendedName>
</protein>